<organism evidence="5 6">
    <name type="scientific">Catenaria anguillulae PL171</name>
    <dbReference type="NCBI Taxonomy" id="765915"/>
    <lineage>
        <taxon>Eukaryota</taxon>
        <taxon>Fungi</taxon>
        <taxon>Fungi incertae sedis</taxon>
        <taxon>Blastocladiomycota</taxon>
        <taxon>Blastocladiomycetes</taxon>
        <taxon>Blastocladiales</taxon>
        <taxon>Catenariaceae</taxon>
        <taxon>Catenaria</taxon>
    </lineage>
</organism>
<keyword evidence="5" id="KW-0378">Hydrolase</keyword>
<keyword evidence="1" id="KW-0442">Lipid degradation</keyword>
<gene>
    <name evidence="5" type="ORF">BCR44DRAFT_74036</name>
</gene>
<evidence type="ECO:0000256" key="1">
    <source>
        <dbReference type="ARBA" id="ARBA00022963"/>
    </source>
</evidence>
<dbReference type="SUPFAM" id="SSF53474">
    <property type="entry name" value="alpha/beta-Hydrolases"/>
    <property type="match status" value="1"/>
</dbReference>
<dbReference type="AlphaFoldDB" id="A0A1Y2HP75"/>
<sequence>MARIPFVSRVGLTDYLSLGLAFAVLLLDPVLRIIAWIFPAALVDHLRYTLYPRFPRLFAGWGSDDTDASPASPTGTGKSGAGVAIPLVLQLKLTHIRDIVQHFGFPFQEHYVDSDGYRLGIHRIPAGPTRSGVPRSPGRAASRPGSPATGLGGEPDQRTPTNGSSLPVLLRRPGTPMSQAQPRPVVLLWHGFMMCSDVWVLDRYNSLAYMLVEEGYDVWLGNNRGNKYSYKHITLSPQSESFWNFSLDEYARDLSHTVDYILEQTKQPSLIYIGFSQGTAQLFAALSCDPKLNAKIRLACCLAPTGKPHDLRNSFVTSIVKSTPNFLYLLFGRKAAIPSVLFWQSMFTPKIWVRMLDFCMNKLFSWSLDEIQFKDKILLYQFLFSTASVKSVVHWFQIIRSRGFAMYDDDPSARPWGQHSLTHPPHAYPLKNIATPIALFYGAKDTLSDLPFLLGNLPRPVFVHKVQDYEHLDCLWATSAKDILFPAVLGVMRYYGDRHPDGSAALAPRMHPTVSDEVIDRVMAYGIVPEDVVPTYEGRSGDGDAPDTYVDQDVRSDSCDLDPDTTDLLNAVMAIPGIRERKEFVSPRGVPPLTLPNGDATGVNGVAGGAKIRKRLRKKIVAGLNGRAVGETSTGELPATARGHGDRIAVPVGAGGGDDVQIGAD</sequence>
<dbReference type="Gene3D" id="3.40.50.1820">
    <property type="entry name" value="alpha/beta hydrolase"/>
    <property type="match status" value="1"/>
</dbReference>
<evidence type="ECO:0000313" key="6">
    <source>
        <dbReference type="Proteomes" id="UP000193411"/>
    </source>
</evidence>
<dbReference type="Proteomes" id="UP000193411">
    <property type="component" value="Unassembled WGS sequence"/>
</dbReference>
<evidence type="ECO:0000256" key="3">
    <source>
        <dbReference type="SAM" id="MobiDB-lite"/>
    </source>
</evidence>
<dbReference type="GO" id="GO:0016042">
    <property type="term" value="P:lipid catabolic process"/>
    <property type="evidence" value="ECO:0007669"/>
    <property type="project" value="UniProtKB-KW"/>
</dbReference>
<dbReference type="EMBL" id="MCFL01000022">
    <property type="protein sequence ID" value="ORZ35503.1"/>
    <property type="molecule type" value="Genomic_DNA"/>
</dbReference>
<accession>A0A1Y2HP75</accession>
<name>A0A1Y2HP75_9FUNG</name>
<feature type="region of interest" description="Disordered" evidence="3">
    <location>
        <begin position="125"/>
        <end position="179"/>
    </location>
</feature>
<comment type="caution">
    <text evidence="5">The sequence shown here is derived from an EMBL/GenBank/DDBJ whole genome shotgun (WGS) entry which is preliminary data.</text>
</comment>
<dbReference type="PANTHER" id="PTHR11005">
    <property type="entry name" value="LYSOSOMAL ACID LIPASE-RELATED"/>
    <property type="match status" value="1"/>
</dbReference>
<evidence type="ECO:0000259" key="4">
    <source>
        <dbReference type="Pfam" id="PF00561"/>
    </source>
</evidence>
<evidence type="ECO:0000313" key="5">
    <source>
        <dbReference type="EMBL" id="ORZ35503.1"/>
    </source>
</evidence>
<reference evidence="5 6" key="1">
    <citation type="submission" date="2016-07" db="EMBL/GenBank/DDBJ databases">
        <title>Pervasive Adenine N6-methylation of Active Genes in Fungi.</title>
        <authorList>
            <consortium name="DOE Joint Genome Institute"/>
            <person name="Mondo S.J."/>
            <person name="Dannebaum R.O."/>
            <person name="Kuo R.C."/>
            <person name="Labutti K."/>
            <person name="Haridas S."/>
            <person name="Kuo A."/>
            <person name="Salamov A."/>
            <person name="Ahrendt S.R."/>
            <person name="Lipzen A."/>
            <person name="Sullivan W."/>
            <person name="Andreopoulos W.B."/>
            <person name="Clum A."/>
            <person name="Lindquist E."/>
            <person name="Daum C."/>
            <person name="Ramamoorthy G.K."/>
            <person name="Gryganskyi A."/>
            <person name="Culley D."/>
            <person name="Magnuson J.K."/>
            <person name="James T.Y."/>
            <person name="O'Malley M.A."/>
            <person name="Stajich J.E."/>
            <person name="Spatafora J.W."/>
            <person name="Visel A."/>
            <person name="Grigoriev I.V."/>
        </authorList>
    </citation>
    <scope>NUCLEOTIDE SEQUENCE [LARGE SCALE GENOMIC DNA]</scope>
    <source>
        <strain evidence="5 6">PL171</strain>
    </source>
</reference>
<feature type="domain" description="AB hydrolase-1" evidence="4">
    <location>
        <begin position="184"/>
        <end position="477"/>
    </location>
</feature>
<dbReference type="InterPro" id="IPR000073">
    <property type="entry name" value="AB_hydrolase_1"/>
</dbReference>
<dbReference type="STRING" id="765915.A0A1Y2HP75"/>
<dbReference type="Pfam" id="PF00561">
    <property type="entry name" value="Abhydrolase_1"/>
    <property type="match status" value="1"/>
</dbReference>
<keyword evidence="2" id="KW-0443">Lipid metabolism</keyword>
<dbReference type="GO" id="GO:0016787">
    <property type="term" value="F:hydrolase activity"/>
    <property type="evidence" value="ECO:0007669"/>
    <property type="project" value="UniProtKB-KW"/>
</dbReference>
<keyword evidence="6" id="KW-1185">Reference proteome</keyword>
<dbReference type="InterPro" id="IPR029058">
    <property type="entry name" value="AB_hydrolase_fold"/>
</dbReference>
<dbReference type="OrthoDB" id="9974421at2759"/>
<proteinExistence type="predicted"/>
<protein>
    <submittedName>
        <fullName evidence="5">Alpha/Beta hydrolase protein</fullName>
    </submittedName>
</protein>
<evidence type="ECO:0000256" key="2">
    <source>
        <dbReference type="ARBA" id="ARBA00023098"/>
    </source>
</evidence>